<dbReference type="Pfam" id="PF00672">
    <property type="entry name" value="HAMP"/>
    <property type="match status" value="1"/>
</dbReference>
<dbReference type="Pfam" id="PF00990">
    <property type="entry name" value="GGDEF"/>
    <property type="match status" value="1"/>
</dbReference>
<dbReference type="Pfam" id="PF02743">
    <property type="entry name" value="dCache_1"/>
    <property type="match status" value="1"/>
</dbReference>
<dbReference type="SUPFAM" id="SSF158472">
    <property type="entry name" value="HAMP domain-like"/>
    <property type="match status" value="1"/>
</dbReference>
<feature type="domain" description="EAL" evidence="8">
    <location>
        <begin position="781"/>
        <end position="1032"/>
    </location>
</feature>
<keyword evidence="6" id="KW-0175">Coiled coil</keyword>
<reference evidence="11" key="1">
    <citation type="submission" date="2019-08" db="EMBL/GenBank/DDBJ databases">
        <authorList>
            <person name="Kucharzyk K."/>
            <person name="Murdoch R.W."/>
            <person name="Higgins S."/>
            <person name="Loffler F."/>
        </authorList>
    </citation>
    <scope>NUCLEOTIDE SEQUENCE</scope>
</reference>
<proteinExistence type="predicted"/>
<dbReference type="SMART" id="SM00052">
    <property type="entry name" value="EAL"/>
    <property type="match status" value="1"/>
</dbReference>
<evidence type="ECO:0000256" key="4">
    <source>
        <dbReference type="ARBA" id="ARBA00022989"/>
    </source>
</evidence>
<dbReference type="Gene3D" id="3.30.450.20">
    <property type="entry name" value="PAS domain"/>
    <property type="match status" value="1"/>
</dbReference>
<dbReference type="PROSITE" id="PS50887">
    <property type="entry name" value="GGDEF"/>
    <property type="match status" value="1"/>
</dbReference>
<dbReference type="InterPro" id="IPR029016">
    <property type="entry name" value="GAF-like_dom_sf"/>
</dbReference>
<dbReference type="InterPro" id="IPR001633">
    <property type="entry name" value="EAL_dom"/>
</dbReference>
<evidence type="ECO:0000256" key="7">
    <source>
        <dbReference type="SAM" id="Phobius"/>
    </source>
</evidence>
<evidence type="ECO:0000259" key="10">
    <source>
        <dbReference type="PROSITE" id="PS50887"/>
    </source>
</evidence>
<keyword evidence="3 7" id="KW-0812">Transmembrane</keyword>
<dbReference type="Gene3D" id="3.30.70.270">
    <property type="match status" value="1"/>
</dbReference>
<comment type="subcellular location">
    <subcellularLocation>
        <location evidence="1">Cell membrane</location>
        <topology evidence="1">Multi-pass membrane protein</topology>
    </subcellularLocation>
</comment>
<dbReference type="InterPro" id="IPR029787">
    <property type="entry name" value="Nucleotide_cyclase"/>
</dbReference>
<dbReference type="SMART" id="SM00267">
    <property type="entry name" value="GGDEF"/>
    <property type="match status" value="1"/>
</dbReference>
<dbReference type="CDD" id="cd06225">
    <property type="entry name" value="HAMP"/>
    <property type="match status" value="1"/>
</dbReference>
<dbReference type="AlphaFoldDB" id="A0A644THT4"/>
<keyword evidence="4 7" id="KW-1133">Transmembrane helix</keyword>
<evidence type="ECO:0000313" key="11">
    <source>
        <dbReference type="EMBL" id="MPL65812.1"/>
    </source>
</evidence>
<dbReference type="SUPFAM" id="SSF55781">
    <property type="entry name" value="GAF domain-like"/>
    <property type="match status" value="1"/>
</dbReference>
<dbReference type="PROSITE" id="PS50885">
    <property type="entry name" value="HAMP"/>
    <property type="match status" value="1"/>
</dbReference>
<dbReference type="InterPro" id="IPR033479">
    <property type="entry name" value="dCache_1"/>
</dbReference>
<evidence type="ECO:0000259" key="8">
    <source>
        <dbReference type="PROSITE" id="PS50883"/>
    </source>
</evidence>
<dbReference type="InterPro" id="IPR029151">
    <property type="entry name" value="Sensor-like_sf"/>
</dbReference>
<dbReference type="InterPro" id="IPR003018">
    <property type="entry name" value="GAF"/>
</dbReference>
<evidence type="ECO:0000256" key="6">
    <source>
        <dbReference type="SAM" id="Coils"/>
    </source>
</evidence>
<dbReference type="SMART" id="SM00304">
    <property type="entry name" value="HAMP"/>
    <property type="match status" value="1"/>
</dbReference>
<sequence>MPALIRHQLTLIICILIILTLSAALTISYSLVKADYEQKMQQNNSVMAESLASNISQFMKNAYMINEMIAEYPYLKNLNAQQQQQLLIDTVWRYPFFQVLAVHNLDGNQIARSSGLLANRADRWWFKKFMTERQPYISNTYYSLYSESPVTTIVHGIYNEGNLDGLLMADIEVHQLQKMVERYNSGDGSYAYLLDGSGAVVAHPDRKQVTELYNYKTMKKKVLLRDASGRIVKDNKNNEITEEIDLEVSPSLQTIVGKVMAGEKGGGEYTDLNGEQYVCAYRVIPLLGTDPWSLIVVQKKSAVLAFMDDVTIKTSLVGFLVLAFSVLLTLWFARRITNPLIELVHATDQIKNGDLNVRLDVKSSNEVGALAMNFNQMVFELRQHRGKLQELVAARTAQLGIANQEMEAMNEELSASNEMLGETNQRLKEENEVRQQVEENLLLRERQYRATTSLLTRPVDEIEELLESILRNAVLLLKAVSGYIGLYDESGKIFCIHQGIGIDESRIMERQSVEEGMQNHVYQTGELFYVEDYRTYSQRINDKRLERSSTVIMLPLKQEGKVIGILAVSWMDVIHPIRQEDVEVLRQFGDLASVALERANTQKKISYIAFHDSLTGLPNRASLTHYLEVEMEKAQVGEASGIVLFIDIDDLKSVNDNFGHSFGDNVIVTASKYIVDAVGEQAFVSRIGGDEFIVVLPGTNNREQAALIADKAIRKLCQEYEVSVERFHLSASIGVVVYPDDADTAEDVVMKADSAMYAAKKAGRNCWRFYKPIMIEEAYEKMMLTNGLRRALEREELFLHYQPQMSLEGDRVIGFEALLRWNSPEYGLVSPERFIPLAEQSGLILPIGQWVLQEVCQFARRLADMGQENIHVAANVSPRQLMSDDFVTTVRTSIKEAGVEPSQIELEITESVFIELMEENVVKLHKLREIGISLSLDDFGTGYSSLTYLRNLPVGILKIDKSFIDNIDQDEIQLQMVGSIINLGHTLGMTVVAEGVENDDQLKLLKQFNCDRIQGYIFSRPISEEDAIHFIR</sequence>
<dbReference type="EMBL" id="VSSQ01000029">
    <property type="protein sequence ID" value="MPL65812.1"/>
    <property type="molecule type" value="Genomic_DNA"/>
</dbReference>
<name>A0A644THT4_9ZZZZ</name>
<dbReference type="InterPro" id="IPR000160">
    <property type="entry name" value="GGDEF_dom"/>
</dbReference>
<dbReference type="CDD" id="cd12912">
    <property type="entry name" value="PDC2_MCP_like"/>
    <property type="match status" value="1"/>
</dbReference>
<protein>
    <recommendedName>
        <fullName evidence="12">EAL domain-containing protein</fullName>
    </recommendedName>
</protein>
<comment type="caution">
    <text evidence="11">The sequence shown here is derived from an EMBL/GenBank/DDBJ whole genome shotgun (WGS) entry which is preliminary data.</text>
</comment>
<feature type="transmembrane region" description="Helical" evidence="7">
    <location>
        <begin position="6"/>
        <end position="32"/>
    </location>
</feature>
<dbReference type="GO" id="GO:0007165">
    <property type="term" value="P:signal transduction"/>
    <property type="evidence" value="ECO:0007669"/>
    <property type="project" value="InterPro"/>
</dbReference>
<dbReference type="SMART" id="SM00065">
    <property type="entry name" value="GAF"/>
    <property type="match status" value="1"/>
</dbReference>
<evidence type="ECO:0000256" key="1">
    <source>
        <dbReference type="ARBA" id="ARBA00004651"/>
    </source>
</evidence>
<feature type="transmembrane region" description="Helical" evidence="7">
    <location>
        <begin position="316"/>
        <end position="333"/>
    </location>
</feature>
<dbReference type="Gene3D" id="3.30.450.40">
    <property type="match status" value="1"/>
</dbReference>
<dbReference type="PROSITE" id="PS50883">
    <property type="entry name" value="EAL"/>
    <property type="match status" value="1"/>
</dbReference>
<evidence type="ECO:0000256" key="5">
    <source>
        <dbReference type="ARBA" id="ARBA00023136"/>
    </source>
</evidence>
<feature type="domain" description="HAMP" evidence="9">
    <location>
        <begin position="334"/>
        <end position="386"/>
    </location>
</feature>
<accession>A0A644THT4</accession>
<organism evidence="11">
    <name type="scientific">bioreactor metagenome</name>
    <dbReference type="NCBI Taxonomy" id="1076179"/>
    <lineage>
        <taxon>unclassified sequences</taxon>
        <taxon>metagenomes</taxon>
        <taxon>ecological metagenomes</taxon>
    </lineage>
</organism>
<feature type="coiled-coil region" evidence="6">
    <location>
        <begin position="399"/>
        <end position="447"/>
    </location>
</feature>
<gene>
    <name evidence="11" type="ORF">SDC9_11476</name>
</gene>
<dbReference type="SUPFAM" id="SSF103190">
    <property type="entry name" value="Sensory domain-like"/>
    <property type="match status" value="1"/>
</dbReference>
<evidence type="ECO:0000256" key="2">
    <source>
        <dbReference type="ARBA" id="ARBA00022475"/>
    </source>
</evidence>
<dbReference type="NCBIfam" id="TIGR00254">
    <property type="entry name" value="GGDEF"/>
    <property type="match status" value="1"/>
</dbReference>
<dbReference type="CDD" id="cd01948">
    <property type="entry name" value="EAL"/>
    <property type="match status" value="1"/>
</dbReference>
<dbReference type="Pfam" id="PF00563">
    <property type="entry name" value="EAL"/>
    <property type="match status" value="1"/>
</dbReference>
<dbReference type="Pfam" id="PF13185">
    <property type="entry name" value="GAF_2"/>
    <property type="match status" value="1"/>
</dbReference>
<dbReference type="CDD" id="cd18773">
    <property type="entry name" value="PDC1_HK_sensor"/>
    <property type="match status" value="1"/>
</dbReference>
<dbReference type="CDD" id="cd01949">
    <property type="entry name" value="GGDEF"/>
    <property type="match status" value="1"/>
</dbReference>
<dbReference type="Gene3D" id="3.20.20.450">
    <property type="entry name" value="EAL domain"/>
    <property type="match status" value="1"/>
</dbReference>
<dbReference type="Gene3D" id="6.10.340.10">
    <property type="match status" value="1"/>
</dbReference>
<dbReference type="PANTHER" id="PTHR44757:SF2">
    <property type="entry name" value="BIOFILM ARCHITECTURE MAINTENANCE PROTEIN MBAA"/>
    <property type="match status" value="1"/>
</dbReference>
<dbReference type="InterPro" id="IPR052155">
    <property type="entry name" value="Biofilm_reg_signaling"/>
</dbReference>
<evidence type="ECO:0000259" key="9">
    <source>
        <dbReference type="PROSITE" id="PS50885"/>
    </source>
</evidence>
<dbReference type="FunFam" id="3.20.20.450:FF:000001">
    <property type="entry name" value="Cyclic di-GMP phosphodiesterase yahA"/>
    <property type="match status" value="1"/>
</dbReference>
<feature type="domain" description="GGDEF" evidence="10">
    <location>
        <begin position="639"/>
        <end position="772"/>
    </location>
</feature>
<dbReference type="SUPFAM" id="SSF55073">
    <property type="entry name" value="Nucleotide cyclase"/>
    <property type="match status" value="1"/>
</dbReference>
<dbReference type="InterPro" id="IPR003660">
    <property type="entry name" value="HAMP_dom"/>
</dbReference>
<dbReference type="PANTHER" id="PTHR44757">
    <property type="entry name" value="DIGUANYLATE CYCLASE DGCP"/>
    <property type="match status" value="1"/>
</dbReference>
<keyword evidence="5 7" id="KW-0472">Membrane</keyword>
<evidence type="ECO:0008006" key="12">
    <source>
        <dbReference type="Google" id="ProtNLM"/>
    </source>
</evidence>
<evidence type="ECO:0000256" key="3">
    <source>
        <dbReference type="ARBA" id="ARBA00022692"/>
    </source>
</evidence>
<dbReference type="GO" id="GO:0005886">
    <property type="term" value="C:plasma membrane"/>
    <property type="evidence" value="ECO:0007669"/>
    <property type="project" value="UniProtKB-SubCell"/>
</dbReference>
<keyword evidence="2" id="KW-1003">Cell membrane</keyword>
<dbReference type="SUPFAM" id="SSF141868">
    <property type="entry name" value="EAL domain-like"/>
    <property type="match status" value="1"/>
</dbReference>
<dbReference type="InterPro" id="IPR035919">
    <property type="entry name" value="EAL_sf"/>
</dbReference>
<dbReference type="SUPFAM" id="SSF58104">
    <property type="entry name" value="Methyl-accepting chemotaxis protein (MCP) signaling domain"/>
    <property type="match status" value="1"/>
</dbReference>
<dbReference type="InterPro" id="IPR043128">
    <property type="entry name" value="Rev_trsase/Diguanyl_cyclase"/>
</dbReference>